<accession>A0AAD7MET4</accession>
<dbReference type="SUPFAM" id="SSF102588">
    <property type="entry name" value="LmbE-like"/>
    <property type="match status" value="1"/>
</dbReference>
<evidence type="ECO:0000256" key="2">
    <source>
        <dbReference type="ARBA" id="ARBA00012176"/>
    </source>
</evidence>
<gene>
    <name evidence="4" type="ORF">DFH07DRAFT_872764</name>
</gene>
<dbReference type="EC" id="3.5.1.89" evidence="2"/>
<dbReference type="InterPro" id="IPR003737">
    <property type="entry name" value="GlcNAc_PI_deacetylase-related"/>
</dbReference>
<feature type="region of interest" description="Disordered" evidence="3">
    <location>
        <begin position="1"/>
        <end position="21"/>
    </location>
</feature>
<evidence type="ECO:0000313" key="5">
    <source>
        <dbReference type="Proteomes" id="UP001215280"/>
    </source>
</evidence>
<dbReference type="InterPro" id="IPR024078">
    <property type="entry name" value="LmbE-like_dom_sf"/>
</dbReference>
<keyword evidence="5" id="KW-1185">Reference proteome</keyword>
<dbReference type="Proteomes" id="UP001215280">
    <property type="component" value="Unassembled WGS sequence"/>
</dbReference>
<sequence length="205" mass="23119">MAHAMPAHTWHPERQLPVPRGTAHPDDETFFFSPTLTAFNYSSMDGLEDIFYLQDNKTTSWDSAVISNEILSLVVEYNITTILTFDSHGITGHPNHQSALAGVVHLISSSLPRSPSIIRPRLFALYSRPSTKHLGPLAAFVAPRYISSRGPFLVASLIDYVTALRSMSKHTSQLRMIPFLKGFFSRYLWVNEWVEVIVDANYLLE</sequence>
<organism evidence="4 5">
    <name type="scientific">Mycena maculata</name>
    <dbReference type="NCBI Taxonomy" id="230809"/>
    <lineage>
        <taxon>Eukaryota</taxon>
        <taxon>Fungi</taxon>
        <taxon>Dikarya</taxon>
        <taxon>Basidiomycota</taxon>
        <taxon>Agaricomycotina</taxon>
        <taxon>Agaricomycetes</taxon>
        <taxon>Agaricomycetidae</taxon>
        <taxon>Agaricales</taxon>
        <taxon>Marasmiineae</taxon>
        <taxon>Mycenaceae</taxon>
        <taxon>Mycena</taxon>
    </lineage>
</organism>
<dbReference type="AlphaFoldDB" id="A0AAD7MET4"/>
<evidence type="ECO:0000256" key="1">
    <source>
        <dbReference type="ARBA" id="ARBA00006066"/>
    </source>
</evidence>
<evidence type="ECO:0000313" key="4">
    <source>
        <dbReference type="EMBL" id="KAJ7714117.1"/>
    </source>
</evidence>
<dbReference type="GO" id="GO:0000225">
    <property type="term" value="F:N-acetylglucosaminylphosphatidylinositol deacetylase activity"/>
    <property type="evidence" value="ECO:0007669"/>
    <property type="project" value="UniProtKB-EC"/>
</dbReference>
<dbReference type="GO" id="GO:0005783">
    <property type="term" value="C:endoplasmic reticulum"/>
    <property type="evidence" value="ECO:0007669"/>
    <property type="project" value="TreeGrafter"/>
</dbReference>
<proteinExistence type="inferred from homology"/>
<reference evidence="4" key="1">
    <citation type="submission" date="2023-03" db="EMBL/GenBank/DDBJ databases">
        <title>Massive genome expansion in bonnet fungi (Mycena s.s.) driven by repeated elements and novel gene families across ecological guilds.</title>
        <authorList>
            <consortium name="Lawrence Berkeley National Laboratory"/>
            <person name="Harder C.B."/>
            <person name="Miyauchi S."/>
            <person name="Viragh M."/>
            <person name="Kuo A."/>
            <person name="Thoen E."/>
            <person name="Andreopoulos B."/>
            <person name="Lu D."/>
            <person name="Skrede I."/>
            <person name="Drula E."/>
            <person name="Henrissat B."/>
            <person name="Morin E."/>
            <person name="Kohler A."/>
            <person name="Barry K."/>
            <person name="LaButti K."/>
            <person name="Morin E."/>
            <person name="Salamov A."/>
            <person name="Lipzen A."/>
            <person name="Mereny Z."/>
            <person name="Hegedus B."/>
            <person name="Baldrian P."/>
            <person name="Stursova M."/>
            <person name="Weitz H."/>
            <person name="Taylor A."/>
            <person name="Grigoriev I.V."/>
            <person name="Nagy L.G."/>
            <person name="Martin F."/>
            <person name="Kauserud H."/>
        </authorList>
    </citation>
    <scope>NUCLEOTIDE SEQUENCE</scope>
    <source>
        <strain evidence="4">CBHHK188m</strain>
    </source>
</reference>
<comment type="caution">
    <text evidence="4">The sequence shown here is derived from an EMBL/GenBank/DDBJ whole genome shotgun (WGS) entry which is preliminary data.</text>
</comment>
<dbReference type="PANTHER" id="PTHR12993">
    <property type="entry name" value="N-ACETYLGLUCOSAMINYL-PHOSPHATIDYLINOSITOL DE-N-ACETYLASE-RELATED"/>
    <property type="match status" value="1"/>
</dbReference>
<dbReference type="EMBL" id="JARJLG010000377">
    <property type="protein sequence ID" value="KAJ7714117.1"/>
    <property type="molecule type" value="Genomic_DNA"/>
</dbReference>
<evidence type="ECO:0000256" key="3">
    <source>
        <dbReference type="SAM" id="MobiDB-lite"/>
    </source>
</evidence>
<dbReference type="Gene3D" id="3.40.50.10320">
    <property type="entry name" value="LmbE-like"/>
    <property type="match status" value="1"/>
</dbReference>
<comment type="similarity">
    <text evidence="1">Belongs to the PIGL family.</text>
</comment>
<name>A0AAD7MET4_9AGAR</name>
<protein>
    <recommendedName>
        <fullName evidence="2">N-acetylglucosaminylphosphatidylinositol deacetylase</fullName>
        <ecNumber evidence="2">3.5.1.89</ecNumber>
    </recommendedName>
</protein>
<dbReference type="PANTHER" id="PTHR12993:SF11">
    <property type="entry name" value="N-ACETYLGLUCOSAMINYL-PHOSPHATIDYLINOSITOL DE-N-ACETYLASE"/>
    <property type="match status" value="1"/>
</dbReference>